<feature type="compositionally biased region" description="Polar residues" evidence="1">
    <location>
        <begin position="1246"/>
        <end position="1256"/>
    </location>
</feature>
<feature type="compositionally biased region" description="Basic and acidic residues" evidence="1">
    <location>
        <begin position="751"/>
        <end position="776"/>
    </location>
</feature>
<feature type="region of interest" description="Disordered" evidence="1">
    <location>
        <begin position="1030"/>
        <end position="1192"/>
    </location>
</feature>
<sequence length="1403" mass="154877">MPYYGDGAPHYYSAPFANHSSLMTGSGRSYHNPIAARYSPHLSTISESPLSALRRYSPAVSASKSSISSIVRPRRIIDTADIDVSKPPRTLTQENRQQRHRLRRDRPTIKIRSQALKDNPALREYNEKHEKTVGELLVEKFLIKDKQLDDGQNEEKTKLYHQVSLMANDDKSKEQPVLDDEECENDILNAIRRRVTRRMTRRRSSADVIPLDPGQLEREAALHAAQAVALDSLVAAEQAELEVEARRGTFMKRSVMRLPSEISEESERGEDYEAEEEIKIDPLNKHAGTTKKRKKKVAEGGSLCAKACDGADDGRFKGDAAEFEWDDRDKCNDVRLIMPATNETLNDKLAVTNRDEAVEPATRVDDDDDDDDNKAKCAQKVKNPSILNDLKADVKKRTVSAKSKSNEKVDVNIEEQDKEIGGVEDMKETNKKIMEGVGGMGPERDKLTVDKVILSKRSVVKRDEDNAIDEKRKITKIKAIDDNVGVRDNDSESIKEVGESEAAYQVIPDIGERALASNRREMKRAVSVPQEEMVKDADTIPAYKIEACNSVGDFSTLFIKSSTSRTPVSAKAIEQFRESIRLPAPRKFGAMGISNIETKVVLPVRRAYIRDTSRNSVYLALKPSQNMREGGLGASDSSSIIIDEMRKESGSEGAASIDRRLAKTGVTDRNRSKIVVSESVISEATDALKIGDTAYDIPNVVKYDCDESTGVNREPEVSSIDGRISKVGSGDKGEEFVSWWDEIEEASSTEFDDKRRDTAEGTVDDPSKLKERGVKKGIKREVERAKEAKLVGTSDKIVNKNKPVCKVVDKKGEKVKNEKPVLDKEVPIKEKLYKQTSGNRRDEPVPKGELSEKEGEDSSTIDINKEISKDDECISGSARSGDASKRKKIVNNDTIKIKYESVKNDQRLANIPEEPKSTSPTEKNESELFGLKSVTNDSSETTFNKVLHTREKPSFSVALKKADAQLQKSKPNSENSKSRSENNERKKKVNAEAIMKIEKQILEDAESPRKILTTAIPETQLIEPSAVTLSAENEKEFDSASLEAKVGLPPTKKKSSEATAAQGAEIDFWSEIKAQESVKVSGTRRKAQLPVDSTTEDSGGEEQPGKSGESRNFDSPTNSQQDRGEQRLHLISLDAQSNVPSALLRDVKSPSTARNSESTIVTTASNNQAALKDRRQPGEENGNSAIRSDVIGTVDVTSDERLLKEESSANVDVAPGGIKKLSKWTKHDNLSNLKEPSVKSPRLTINEATSQASVPDSSTVTKKKVSKRKKASTAGKKKAEKTESTKTSAKAKVTIKKIAPSPQTSQLKAPMSLSGSPRNTPSQRPADLKKLFYNTPAILLTATPRDLRKVRRAKAKKKNPTTRALSLSSDSTGSTRSTATTSTEESSNCDEDAEQRRLASTRS</sequence>
<name>A0AAJ6YKH0_9HYME</name>
<organism evidence="2 3">
    <name type="scientific">Ceratosolen solmsi marchali</name>
    <dbReference type="NCBI Taxonomy" id="326594"/>
    <lineage>
        <taxon>Eukaryota</taxon>
        <taxon>Metazoa</taxon>
        <taxon>Ecdysozoa</taxon>
        <taxon>Arthropoda</taxon>
        <taxon>Hexapoda</taxon>
        <taxon>Insecta</taxon>
        <taxon>Pterygota</taxon>
        <taxon>Neoptera</taxon>
        <taxon>Endopterygota</taxon>
        <taxon>Hymenoptera</taxon>
        <taxon>Apocrita</taxon>
        <taxon>Proctotrupomorpha</taxon>
        <taxon>Chalcidoidea</taxon>
        <taxon>Agaonidae</taxon>
        <taxon>Agaoninae</taxon>
        <taxon>Ceratosolen</taxon>
    </lineage>
</organism>
<evidence type="ECO:0000313" key="3">
    <source>
        <dbReference type="RefSeq" id="XP_011499747.1"/>
    </source>
</evidence>
<dbReference type="GeneID" id="105363694"/>
<reference evidence="3" key="1">
    <citation type="submission" date="2025-08" db="UniProtKB">
        <authorList>
            <consortium name="RefSeq"/>
        </authorList>
    </citation>
    <scope>IDENTIFICATION</scope>
</reference>
<feature type="region of interest" description="Disordered" evidence="1">
    <location>
        <begin position="748"/>
        <end position="776"/>
    </location>
</feature>
<feature type="compositionally biased region" description="Low complexity" evidence="1">
    <location>
        <begin position="1285"/>
        <end position="1299"/>
    </location>
</feature>
<feature type="region of interest" description="Disordered" evidence="1">
    <location>
        <begin position="1227"/>
        <end position="1329"/>
    </location>
</feature>
<feature type="compositionally biased region" description="Basic and acidic residues" evidence="1">
    <location>
        <begin position="812"/>
        <end position="853"/>
    </location>
</feature>
<feature type="compositionally biased region" description="Basic residues" evidence="1">
    <location>
        <begin position="1261"/>
        <end position="1279"/>
    </location>
</feature>
<evidence type="ECO:0000313" key="2">
    <source>
        <dbReference type="Proteomes" id="UP000695007"/>
    </source>
</evidence>
<feature type="compositionally biased region" description="Basic residues" evidence="1">
    <location>
        <begin position="1348"/>
        <end position="1360"/>
    </location>
</feature>
<dbReference type="KEGG" id="csol:105363694"/>
<feature type="compositionally biased region" description="Polar residues" evidence="1">
    <location>
        <begin position="1301"/>
        <end position="1323"/>
    </location>
</feature>
<proteinExistence type="predicted"/>
<feature type="compositionally biased region" description="Basic and acidic residues" evidence="1">
    <location>
        <begin position="863"/>
        <end position="872"/>
    </location>
</feature>
<keyword evidence="2" id="KW-1185">Reference proteome</keyword>
<feature type="compositionally biased region" description="Polar residues" evidence="1">
    <location>
        <begin position="1149"/>
        <end position="1169"/>
    </location>
</feature>
<dbReference type="RefSeq" id="XP_011499747.1">
    <property type="nucleotide sequence ID" value="XM_011501445.1"/>
</dbReference>
<protein>
    <submittedName>
        <fullName evidence="3">Uncharacterized protein LOC105363694</fullName>
    </submittedName>
</protein>
<feature type="region of interest" description="Disordered" evidence="1">
    <location>
        <begin position="354"/>
        <end position="374"/>
    </location>
</feature>
<gene>
    <name evidence="3" type="primary">LOC105363694</name>
</gene>
<feature type="region of interest" description="Disordered" evidence="1">
    <location>
        <begin position="812"/>
        <end position="935"/>
    </location>
</feature>
<feature type="compositionally biased region" description="Low complexity" evidence="1">
    <location>
        <begin position="1363"/>
        <end position="1386"/>
    </location>
</feature>
<accession>A0AAJ6YKH0</accession>
<feature type="region of interest" description="Disordered" evidence="1">
    <location>
        <begin position="85"/>
        <end position="107"/>
    </location>
</feature>
<dbReference type="Proteomes" id="UP000695007">
    <property type="component" value="Unplaced"/>
</dbReference>
<feature type="compositionally biased region" description="Basic and acidic residues" evidence="1">
    <location>
        <begin position="895"/>
        <end position="906"/>
    </location>
</feature>
<feature type="region of interest" description="Disordered" evidence="1">
    <location>
        <begin position="1343"/>
        <end position="1403"/>
    </location>
</feature>
<feature type="region of interest" description="Disordered" evidence="1">
    <location>
        <begin position="956"/>
        <end position="991"/>
    </location>
</feature>
<evidence type="ECO:0000256" key="1">
    <source>
        <dbReference type="SAM" id="MobiDB-lite"/>
    </source>
</evidence>